<dbReference type="InterPro" id="IPR055166">
    <property type="entry name" value="Transc_reg_Sar_Rot_HTH"/>
</dbReference>
<comment type="subcellular location">
    <subcellularLocation>
        <location evidence="1">Cytoplasm</location>
    </subcellularLocation>
</comment>
<evidence type="ECO:0000256" key="1">
    <source>
        <dbReference type="ARBA" id="ARBA00004496"/>
    </source>
</evidence>
<evidence type="ECO:0000313" key="10">
    <source>
        <dbReference type="Proteomes" id="UP001221217"/>
    </source>
</evidence>
<sequence>MNSAFEEETVVNLKLMTIFARLGKSISNKVVPDIKKYGLTPNQFGVLEALYNKGPLTVNEIIVKTLSSSGNIDLVIKNLEKMNLVMKRVSAEDKRCRKVELTEKGWELISTVFPEHVLCVDNMFSRMGLSEKKELSKLMKNLSKSIGEL</sequence>
<keyword evidence="2" id="KW-0805">Transcription regulation</keyword>
<dbReference type="InterPro" id="IPR036390">
    <property type="entry name" value="WH_DNA-bd_sf"/>
</dbReference>
<dbReference type="SMART" id="SM00347">
    <property type="entry name" value="HTH_MARR"/>
    <property type="match status" value="1"/>
</dbReference>
<name>A0AAJ1IDG2_9SPIO</name>
<evidence type="ECO:0000256" key="6">
    <source>
        <dbReference type="ARBA" id="ARBA00047188"/>
    </source>
</evidence>
<organism evidence="9 10">
    <name type="scientific">Candidatus Thalassospirochaeta sargassi</name>
    <dbReference type="NCBI Taxonomy" id="3119039"/>
    <lineage>
        <taxon>Bacteria</taxon>
        <taxon>Pseudomonadati</taxon>
        <taxon>Spirochaetota</taxon>
        <taxon>Spirochaetia</taxon>
        <taxon>Spirochaetales</taxon>
        <taxon>Spirochaetaceae</taxon>
        <taxon>Candidatus Thalassospirochaeta</taxon>
    </lineage>
</organism>
<evidence type="ECO:0000256" key="7">
    <source>
        <dbReference type="ARBA" id="ARBA00047207"/>
    </source>
</evidence>
<dbReference type="SUPFAM" id="SSF46785">
    <property type="entry name" value="Winged helix' DNA-binding domain"/>
    <property type="match status" value="1"/>
</dbReference>
<dbReference type="GO" id="GO:0003700">
    <property type="term" value="F:DNA-binding transcription factor activity"/>
    <property type="evidence" value="ECO:0007669"/>
    <property type="project" value="InterPro"/>
</dbReference>
<evidence type="ECO:0000313" key="9">
    <source>
        <dbReference type="EMBL" id="MDC7227293.1"/>
    </source>
</evidence>
<dbReference type="EMBL" id="JAQQAL010000024">
    <property type="protein sequence ID" value="MDC7227293.1"/>
    <property type="molecule type" value="Genomic_DNA"/>
</dbReference>
<dbReference type="GO" id="GO:0003677">
    <property type="term" value="F:DNA binding"/>
    <property type="evidence" value="ECO:0007669"/>
    <property type="project" value="UniProtKB-KW"/>
</dbReference>
<dbReference type="AlphaFoldDB" id="A0AAJ1IDG2"/>
<dbReference type="Gene3D" id="1.10.10.10">
    <property type="entry name" value="Winged helix-like DNA-binding domain superfamily/Winged helix DNA-binding domain"/>
    <property type="match status" value="1"/>
</dbReference>
<gene>
    <name evidence="9" type="ORF">PQJ61_11080</name>
</gene>
<keyword evidence="4" id="KW-0804">Transcription</keyword>
<dbReference type="PANTHER" id="PTHR42756:SF1">
    <property type="entry name" value="TRANSCRIPTIONAL REPRESSOR OF EMRAB OPERON"/>
    <property type="match status" value="1"/>
</dbReference>
<dbReference type="InterPro" id="IPR000835">
    <property type="entry name" value="HTH_MarR-typ"/>
</dbReference>
<comment type="caution">
    <text evidence="9">The sequence shown here is derived from an EMBL/GenBank/DDBJ whole genome shotgun (WGS) entry which is preliminary data.</text>
</comment>
<evidence type="ECO:0000256" key="5">
    <source>
        <dbReference type="ARBA" id="ARBA00046337"/>
    </source>
</evidence>
<feature type="domain" description="HTH marR-type" evidence="8">
    <location>
        <begin position="8"/>
        <end position="144"/>
    </location>
</feature>
<reference evidence="9 10" key="1">
    <citation type="submission" date="2022-12" db="EMBL/GenBank/DDBJ databases">
        <title>Metagenome assembled genome from gulf of manar.</title>
        <authorList>
            <person name="Kohli P."/>
            <person name="Pk S."/>
            <person name="Venkata Ramana C."/>
            <person name="Sasikala C."/>
        </authorList>
    </citation>
    <scope>NUCLEOTIDE SEQUENCE [LARGE SCALE GENOMIC DNA]</scope>
    <source>
        <strain evidence="9">JB008</strain>
    </source>
</reference>
<comment type="similarity">
    <text evidence="5">Belongs to the SarZ family.</text>
</comment>
<dbReference type="InterPro" id="IPR036388">
    <property type="entry name" value="WH-like_DNA-bd_sf"/>
</dbReference>
<keyword evidence="3" id="KW-0238">DNA-binding</keyword>
<dbReference type="Proteomes" id="UP001221217">
    <property type="component" value="Unassembled WGS sequence"/>
</dbReference>
<evidence type="ECO:0000256" key="4">
    <source>
        <dbReference type="ARBA" id="ARBA00023163"/>
    </source>
</evidence>
<dbReference type="Pfam" id="PF22381">
    <property type="entry name" value="Staph_reg_Sar_Rot"/>
    <property type="match status" value="1"/>
</dbReference>
<evidence type="ECO:0000256" key="2">
    <source>
        <dbReference type="ARBA" id="ARBA00023015"/>
    </source>
</evidence>
<dbReference type="PANTHER" id="PTHR42756">
    <property type="entry name" value="TRANSCRIPTIONAL REGULATOR, MARR"/>
    <property type="match status" value="1"/>
</dbReference>
<dbReference type="GO" id="GO:0005737">
    <property type="term" value="C:cytoplasm"/>
    <property type="evidence" value="ECO:0007669"/>
    <property type="project" value="UniProtKB-SubCell"/>
</dbReference>
<dbReference type="PROSITE" id="PS50995">
    <property type="entry name" value="HTH_MARR_2"/>
    <property type="match status" value="1"/>
</dbReference>
<evidence type="ECO:0000256" key="3">
    <source>
        <dbReference type="ARBA" id="ARBA00023125"/>
    </source>
</evidence>
<proteinExistence type="inferred from homology"/>
<evidence type="ECO:0000259" key="8">
    <source>
        <dbReference type="PROSITE" id="PS50995"/>
    </source>
</evidence>
<protein>
    <recommendedName>
        <fullName evidence="6">HTH-type transcriptional regulator SarZ</fullName>
    </recommendedName>
    <alternativeName>
        <fullName evidence="7">Staphylococcal accessory regulator Z</fullName>
    </alternativeName>
</protein>
<accession>A0AAJ1IDG2</accession>